<comment type="caution">
    <text evidence="1">The sequence shown here is derived from an EMBL/GenBank/DDBJ whole genome shotgun (WGS) entry which is preliminary data.</text>
</comment>
<protein>
    <submittedName>
        <fullName evidence="1">Uncharacterized protein</fullName>
    </submittedName>
</protein>
<proteinExistence type="predicted"/>
<reference evidence="1 2" key="1">
    <citation type="journal article" date="2016" name="Nat. Commun.">
        <title>Thousands of microbial genomes shed light on interconnected biogeochemical processes in an aquifer system.</title>
        <authorList>
            <person name="Anantharaman K."/>
            <person name="Brown C.T."/>
            <person name="Hug L.A."/>
            <person name="Sharon I."/>
            <person name="Castelle C.J."/>
            <person name="Probst A.J."/>
            <person name="Thomas B.C."/>
            <person name="Singh A."/>
            <person name="Wilkins M.J."/>
            <person name="Karaoz U."/>
            <person name="Brodie E.L."/>
            <person name="Williams K.H."/>
            <person name="Hubbard S.S."/>
            <person name="Banfield J.F."/>
        </authorList>
    </citation>
    <scope>NUCLEOTIDE SEQUENCE [LARGE SCALE GENOMIC DNA]</scope>
    <source>
        <strain evidence="2">RIFCSPLOWO2_12_FULL_64_10</strain>
    </source>
</reference>
<evidence type="ECO:0000313" key="2">
    <source>
        <dbReference type="Proteomes" id="UP000178606"/>
    </source>
</evidence>
<sequence length="147" mass="16206">MPNLTFTIADVNDQLSLAYAEAQGYRIKLRDVDGDALIQTPEDDLDYHLVNFACDCEDAIRQGGSYGGHCQHSIWVAQMRPCSCGGAMLLGEFTTCFGEVVPRFECPECGDARDFNLVKAERRLRRSGAPDAEASVKARTSQPATIW</sequence>
<dbReference type="EMBL" id="MFKF01000367">
    <property type="protein sequence ID" value="OGG45720.1"/>
    <property type="molecule type" value="Genomic_DNA"/>
</dbReference>
<dbReference type="Proteomes" id="UP000178606">
    <property type="component" value="Unassembled WGS sequence"/>
</dbReference>
<gene>
    <name evidence="1" type="ORF">A3F84_18400</name>
</gene>
<name>A0A1F6C9F8_HANXR</name>
<organism evidence="1 2">
    <name type="scientific">Handelsmanbacteria sp. (strain RIFCSPLOWO2_12_FULL_64_10)</name>
    <dbReference type="NCBI Taxonomy" id="1817868"/>
    <lineage>
        <taxon>Bacteria</taxon>
        <taxon>Candidatus Handelsmaniibacteriota</taxon>
    </lineage>
</organism>
<dbReference type="AlphaFoldDB" id="A0A1F6C9F8"/>
<accession>A0A1F6C9F8</accession>
<evidence type="ECO:0000313" key="1">
    <source>
        <dbReference type="EMBL" id="OGG45720.1"/>
    </source>
</evidence>